<gene>
    <name evidence="7" type="ORF">SSE37_25323</name>
</gene>
<reference evidence="7 8" key="1">
    <citation type="submission" date="2006-06" db="EMBL/GenBank/DDBJ databases">
        <authorList>
            <person name="Moran M.A."/>
            <person name="Ferriera S."/>
            <person name="Johnson J."/>
            <person name="Kravitz S."/>
            <person name="Beeson K."/>
            <person name="Sutton G."/>
            <person name="Rogers Y.-H."/>
            <person name="Friedman R."/>
            <person name="Frazier M."/>
            <person name="Venter J.C."/>
        </authorList>
    </citation>
    <scope>NUCLEOTIDE SEQUENCE [LARGE SCALE GENOMIC DNA]</scope>
    <source>
        <strain evidence="7 8">E-37</strain>
    </source>
</reference>
<dbReference type="SMART" id="SM00507">
    <property type="entry name" value="HNHc"/>
    <property type="match status" value="1"/>
</dbReference>
<keyword evidence="8" id="KW-1185">Reference proteome</keyword>
<dbReference type="CDD" id="cd00085">
    <property type="entry name" value="HNHc"/>
    <property type="match status" value="1"/>
</dbReference>
<accession>A3KA48</accession>
<feature type="region of interest" description="Disordered" evidence="5">
    <location>
        <begin position="1"/>
        <end position="28"/>
    </location>
</feature>
<dbReference type="GO" id="GO:0016787">
    <property type="term" value="F:hydrolase activity"/>
    <property type="evidence" value="ECO:0007669"/>
    <property type="project" value="UniProtKB-KW"/>
</dbReference>
<dbReference type="GO" id="GO:0004519">
    <property type="term" value="F:endonuclease activity"/>
    <property type="evidence" value="ECO:0007669"/>
    <property type="project" value="InterPro"/>
</dbReference>
<dbReference type="GO" id="GO:0005829">
    <property type="term" value="C:cytosol"/>
    <property type="evidence" value="ECO:0007669"/>
    <property type="project" value="TreeGrafter"/>
</dbReference>
<dbReference type="GO" id="GO:0008270">
    <property type="term" value="F:zinc ion binding"/>
    <property type="evidence" value="ECO:0007669"/>
    <property type="project" value="InterPro"/>
</dbReference>
<dbReference type="Gene3D" id="1.10.30.50">
    <property type="match status" value="1"/>
</dbReference>
<evidence type="ECO:0000259" key="6">
    <source>
        <dbReference type="SMART" id="SM00507"/>
    </source>
</evidence>
<dbReference type="InterPro" id="IPR002711">
    <property type="entry name" value="HNH"/>
</dbReference>
<comment type="caution">
    <text evidence="7">The sequence shown here is derived from an EMBL/GenBank/DDBJ whole genome shotgun (WGS) entry which is preliminary data.</text>
</comment>
<evidence type="ECO:0000313" key="8">
    <source>
        <dbReference type="Proteomes" id="UP000005713"/>
    </source>
</evidence>
<dbReference type="GO" id="GO:0003676">
    <property type="term" value="F:nucleic acid binding"/>
    <property type="evidence" value="ECO:0007669"/>
    <property type="project" value="InterPro"/>
</dbReference>
<dbReference type="eggNOG" id="COG1403">
    <property type="taxonomic scope" value="Bacteria"/>
</dbReference>
<protein>
    <recommendedName>
        <fullName evidence="4">Putative HNH nuclease YajD</fullName>
    </recommendedName>
</protein>
<keyword evidence="1" id="KW-0540">Nuclease</keyword>
<comment type="similarity">
    <text evidence="3">Belongs to the HNH nuclease family.</text>
</comment>
<dbReference type="EMBL" id="AAYA01000020">
    <property type="protein sequence ID" value="EBA05991.1"/>
    <property type="molecule type" value="Genomic_DNA"/>
</dbReference>
<dbReference type="Proteomes" id="UP000005713">
    <property type="component" value="Unassembled WGS sequence"/>
</dbReference>
<evidence type="ECO:0000256" key="4">
    <source>
        <dbReference type="ARBA" id="ARBA00040194"/>
    </source>
</evidence>
<keyword evidence="2" id="KW-0378">Hydrolase</keyword>
<feature type="domain" description="HNH nuclease" evidence="6">
    <location>
        <begin position="41"/>
        <end position="96"/>
    </location>
</feature>
<dbReference type="PANTHER" id="PTHR41286:SF1">
    <property type="entry name" value="HNH NUCLEASE YAJD-RELATED"/>
    <property type="match status" value="1"/>
</dbReference>
<dbReference type="PANTHER" id="PTHR41286">
    <property type="entry name" value="HNH NUCLEASE YAJD-RELATED"/>
    <property type="match status" value="1"/>
</dbReference>
<dbReference type="Pfam" id="PF01844">
    <property type="entry name" value="HNH"/>
    <property type="match status" value="1"/>
</dbReference>
<evidence type="ECO:0000313" key="7">
    <source>
        <dbReference type="EMBL" id="EBA05991.1"/>
    </source>
</evidence>
<evidence type="ECO:0000256" key="3">
    <source>
        <dbReference type="ARBA" id="ARBA00038412"/>
    </source>
</evidence>
<proteinExistence type="inferred from homology"/>
<dbReference type="AlphaFoldDB" id="A3KA48"/>
<evidence type="ECO:0000256" key="2">
    <source>
        <dbReference type="ARBA" id="ARBA00022801"/>
    </source>
</evidence>
<dbReference type="InterPro" id="IPR003615">
    <property type="entry name" value="HNH_nuc"/>
</dbReference>
<evidence type="ECO:0000256" key="1">
    <source>
        <dbReference type="ARBA" id="ARBA00022722"/>
    </source>
</evidence>
<organism evidence="7 8">
    <name type="scientific">Sagittula stellata (strain ATCC 700073 / DSM 11524 / E-37)</name>
    <dbReference type="NCBI Taxonomy" id="388399"/>
    <lineage>
        <taxon>Bacteria</taxon>
        <taxon>Pseudomonadati</taxon>
        <taxon>Pseudomonadota</taxon>
        <taxon>Alphaproteobacteria</taxon>
        <taxon>Rhodobacterales</taxon>
        <taxon>Roseobacteraceae</taxon>
        <taxon>Sagittula</taxon>
    </lineage>
</organism>
<sequence>MPSRLARAGSRLTAQRDGGDKLEGPRQAAHQWYHTTRWRRLRWSVLEDADFTCADCGQIEADTSRLVADHKKPHRGDAVLFWDRGNLQCLCQSCHSGAKQREERAAW</sequence>
<name>A3KA48_SAGS3</name>
<evidence type="ECO:0000256" key="5">
    <source>
        <dbReference type="SAM" id="MobiDB-lite"/>
    </source>
</evidence>